<dbReference type="Proteomes" id="UP001055811">
    <property type="component" value="Linkage Group LG01"/>
</dbReference>
<keyword evidence="2" id="KW-1185">Reference proteome</keyword>
<comment type="caution">
    <text evidence="1">The sequence shown here is derived from an EMBL/GenBank/DDBJ whole genome shotgun (WGS) entry which is preliminary data.</text>
</comment>
<sequence length="136" mass="15202">MESYSAPLTFRDVSSQVDTRVDSNIKTKETNVVEVKGDSGFVAEDGASILQRSPEFQVKGRGILSFHKTSKLCLCTFHFHNTASSKFLAPSASLSFSGKQMSLATYCAHKWLHSLVHLMNRGRLGSSGWIFFRHWT</sequence>
<protein>
    <submittedName>
        <fullName evidence="1">Uncharacterized protein</fullName>
    </submittedName>
</protein>
<evidence type="ECO:0000313" key="2">
    <source>
        <dbReference type="Proteomes" id="UP001055811"/>
    </source>
</evidence>
<proteinExistence type="predicted"/>
<dbReference type="EMBL" id="CM042009">
    <property type="protein sequence ID" value="KAI3792721.1"/>
    <property type="molecule type" value="Genomic_DNA"/>
</dbReference>
<evidence type="ECO:0000313" key="1">
    <source>
        <dbReference type="EMBL" id="KAI3792721.1"/>
    </source>
</evidence>
<organism evidence="1 2">
    <name type="scientific">Cichorium intybus</name>
    <name type="common">Chicory</name>
    <dbReference type="NCBI Taxonomy" id="13427"/>
    <lineage>
        <taxon>Eukaryota</taxon>
        <taxon>Viridiplantae</taxon>
        <taxon>Streptophyta</taxon>
        <taxon>Embryophyta</taxon>
        <taxon>Tracheophyta</taxon>
        <taxon>Spermatophyta</taxon>
        <taxon>Magnoliopsida</taxon>
        <taxon>eudicotyledons</taxon>
        <taxon>Gunneridae</taxon>
        <taxon>Pentapetalae</taxon>
        <taxon>asterids</taxon>
        <taxon>campanulids</taxon>
        <taxon>Asterales</taxon>
        <taxon>Asteraceae</taxon>
        <taxon>Cichorioideae</taxon>
        <taxon>Cichorieae</taxon>
        <taxon>Cichoriinae</taxon>
        <taxon>Cichorium</taxon>
    </lineage>
</organism>
<name>A0ACB9HBK5_CICIN</name>
<reference evidence="2" key="1">
    <citation type="journal article" date="2022" name="Mol. Ecol. Resour.">
        <title>The genomes of chicory, endive, great burdock and yacon provide insights into Asteraceae palaeo-polyploidization history and plant inulin production.</title>
        <authorList>
            <person name="Fan W."/>
            <person name="Wang S."/>
            <person name="Wang H."/>
            <person name="Wang A."/>
            <person name="Jiang F."/>
            <person name="Liu H."/>
            <person name="Zhao H."/>
            <person name="Xu D."/>
            <person name="Zhang Y."/>
        </authorList>
    </citation>
    <scope>NUCLEOTIDE SEQUENCE [LARGE SCALE GENOMIC DNA]</scope>
    <source>
        <strain evidence="2">cv. Punajuju</strain>
    </source>
</reference>
<gene>
    <name evidence="1" type="ORF">L2E82_06609</name>
</gene>
<accession>A0ACB9HBK5</accession>
<reference evidence="1 2" key="2">
    <citation type="journal article" date="2022" name="Mol. Ecol. Resour.">
        <title>The genomes of chicory, endive, great burdock and yacon provide insights into Asteraceae paleo-polyploidization history and plant inulin production.</title>
        <authorList>
            <person name="Fan W."/>
            <person name="Wang S."/>
            <person name="Wang H."/>
            <person name="Wang A."/>
            <person name="Jiang F."/>
            <person name="Liu H."/>
            <person name="Zhao H."/>
            <person name="Xu D."/>
            <person name="Zhang Y."/>
        </authorList>
    </citation>
    <scope>NUCLEOTIDE SEQUENCE [LARGE SCALE GENOMIC DNA]</scope>
    <source>
        <strain evidence="2">cv. Punajuju</strain>
        <tissue evidence="1">Leaves</tissue>
    </source>
</reference>